<keyword evidence="6" id="KW-1185">Reference proteome</keyword>
<proteinExistence type="inferred from homology"/>
<dbReference type="InterPro" id="IPR006035">
    <property type="entry name" value="Ureohydrolase"/>
</dbReference>
<comment type="caution">
    <text evidence="5">The sequence shown here is derived from an EMBL/GenBank/DDBJ whole genome shotgun (WGS) entry which is preliminary data.</text>
</comment>
<gene>
    <name evidence="5" type="ORF">SAMN06265339_0712</name>
</gene>
<evidence type="ECO:0000256" key="1">
    <source>
        <dbReference type="ARBA" id="ARBA00009227"/>
    </source>
</evidence>
<dbReference type="PROSITE" id="PS01053">
    <property type="entry name" value="ARGINASE_1"/>
    <property type="match status" value="1"/>
</dbReference>
<sequence>MKFLCASKGGDIVLFGIPFDSTTCFRPGARFAPDGIRFFSENLEDYSPELDKSLEDLDFVDAGNVECGVTVEGMVESVTAFMKDVKYPVMLGGEHSVTYPVVKSLVERYGELCVVQFDAHADLRDEYLGTKFSHACVMRRILELGCKLIQVGIRSGTKEEFELMRSCERITYLKTPKELADVLINERLPVYFTVDIDFFDPAFAPGTGTPEVGGFSPLEFFEAIYKLPAVKFVGFDVVEVSPPYDPSGITQALAAKVVRELILKFWG</sequence>
<dbReference type="PANTHER" id="PTHR11358">
    <property type="entry name" value="ARGINASE/AGMATINASE"/>
    <property type="match status" value="1"/>
</dbReference>
<evidence type="ECO:0000256" key="3">
    <source>
        <dbReference type="ARBA" id="ARBA00022801"/>
    </source>
</evidence>
<dbReference type="SUPFAM" id="SSF52768">
    <property type="entry name" value="Arginase/deacetylase"/>
    <property type="match status" value="1"/>
</dbReference>
<dbReference type="InterPro" id="IPR020855">
    <property type="entry name" value="Ureohydrolase_Mn_BS"/>
</dbReference>
<comment type="similarity">
    <text evidence="1">Belongs to the arginase family. Agmatinase subfamily.</text>
</comment>
<evidence type="ECO:0000256" key="2">
    <source>
        <dbReference type="ARBA" id="ARBA00022723"/>
    </source>
</evidence>
<name>A0ABY1NGN4_9BACT</name>
<keyword evidence="2" id="KW-0479">Metal-binding</keyword>
<dbReference type="PANTHER" id="PTHR11358:SF26">
    <property type="entry name" value="GUANIDINO ACID HYDROLASE, MITOCHONDRIAL"/>
    <property type="match status" value="1"/>
</dbReference>
<evidence type="ECO:0000313" key="6">
    <source>
        <dbReference type="Proteomes" id="UP001157911"/>
    </source>
</evidence>
<evidence type="ECO:0000256" key="4">
    <source>
        <dbReference type="RuleBase" id="RU003684"/>
    </source>
</evidence>
<reference evidence="5 6" key="1">
    <citation type="submission" date="2017-05" db="EMBL/GenBank/DDBJ databases">
        <authorList>
            <person name="Varghese N."/>
            <person name="Submissions S."/>
        </authorList>
    </citation>
    <scope>NUCLEOTIDE SEQUENCE [LARGE SCALE GENOMIC DNA]</scope>
    <source>
        <strain evidence="5 6">DSM 15522</strain>
    </source>
</reference>
<dbReference type="NCBIfam" id="TIGR01230">
    <property type="entry name" value="agmatinase"/>
    <property type="match status" value="1"/>
</dbReference>
<dbReference type="RefSeq" id="WP_283400196.1">
    <property type="nucleotide sequence ID" value="NZ_FXUB01000001.1"/>
</dbReference>
<dbReference type="PIRSF" id="PIRSF036979">
    <property type="entry name" value="Arginase"/>
    <property type="match status" value="1"/>
</dbReference>
<dbReference type="EMBL" id="FXUB01000001">
    <property type="protein sequence ID" value="SMP09317.1"/>
    <property type="molecule type" value="Genomic_DNA"/>
</dbReference>
<evidence type="ECO:0000313" key="5">
    <source>
        <dbReference type="EMBL" id="SMP09317.1"/>
    </source>
</evidence>
<dbReference type="PROSITE" id="PS51409">
    <property type="entry name" value="ARGINASE_2"/>
    <property type="match status" value="1"/>
</dbReference>
<dbReference type="InterPro" id="IPR023696">
    <property type="entry name" value="Ureohydrolase_dom_sf"/>
</dbReference>
<dbReference type="InterPro" id="IPR005925">
    <property type="entry name" value="Agmatinase-rel"/>
</dbReference>
<protein>
    <submittedName>
        <fullName evidence="5">Agmatinase</fullName>
    </submittedName>
</protein>
<dbReference type="Gene3D" id="3.40.800.10">
    <property type="entry name" value="Ureohydrolase domain"/>
    <property type="match status" value="1"/>
</dbReference>
<keyword evidence="3 4" id="KW-0378">Hydrolase</keyword>
<dbReference type="Pfam" id="PF00491">
    <property type="entry name" value="Arginase"/>
    <property type="match status" value="1"/>
</dbReference>
<dbReference type="CDD" id="cd11593">
    <property type="entry name" value="Agmatinase-like_2"/>
    <property type="match status" value="1"/>
</dbReference>
<accession>A0ABY1NGN4</accession>
<organism evidence="5 6">
    <name type="scientific">Desulfurobacterium pacificum</name>
    <dbReference type="NCBI Taxonomy" id="240166"/>
    <lineage>
        <taxon>Bacteria</taxon>
        <taxon>Pseudomonadati</taxon>
        <taxon>Aquificota</taxon>
        <taxon>Aquificia</taxon>
        <taxon>Desulfurobacteriales</taxon>
        <taxon>Desulfurobacteriaceae</taxon>
        <taxon>Desulfurobacterium</taxon>
    </lineage>
</organism>
<dbReference type="Proteomes" id="UP001157911">
    <property type="component" value="Unassembled WGS sequence"/>
</dbReference>